<dbReference type="PANTHER" id="PTHR44688:SF16">
    <property type="entry name" value="DNA-BINDING TRANSCRIPTIONAL ACTIVATOR DEVR_DOSR"/>
    <property type="match status" value="1"/>
</dbReference>
<dbReference type="PANTHER" id="PTHR44688">
    <property type="entry name" value="DNA-BINDING TRANSCRIPTIONAL ACTIVATOR DEVR_DOSR"/>
    <property type="match status" value="1"/>
</dbReference>
<keyword evidence="1" id="KW-0805">Transcription regulation</keyword>
<evidence type="ECO:0000313" key="8">
    <source>
        <dbReference type="Proteomes" id="UP000266691"/>
    </source>
</evidence>
<name>A0A3A1NHF0_9FLAO</name>
<keyword evidence="9" id="KW-1185">Reference proteome</keyword>
<dbReference type="GO" id="GO:0006355">
    <property type="term" value="P:regulation of DNA-templated transcription"/>
    <property type="evidence" value="ECO:0007669"/>
    <property type="project" value="InterPro"/>
</dbReference>
<dbReference type="Gene3D" id="1.10.10.10">
    <property type="entry name" value="Winged helix-like DNA-binding domain superfamily/Winged helix DNA-binding domain"/>
    <property type="match status" value="1"/>
</dbReference>
<reference evidence="7 9" key="2">
    <citation type="submission" date="2019-07" db="EMBL/GenBank/DDBJ databases">
        <title>Draft genome of two Muricauda strains isolated from deep sea.</title>
        <authorList>
            <person name="Sun C."/>
        </authorList>
    </citation>
    <scope>NUCLEOTIDE SEQUENCE [LARGE SCALE GENOMIC DNA]</scope>
    <source>
        <strain evidence="7 9">72</strain>
    </source>
</reference>
<gene>
    <name evidence="6" type="ORF">D2V05_14765</name>
    <name evidence="7" type="ORF">FQ017_14630</name>
</gene>
<dbReference type="PROSITE" id="PS50043">
    <property type="entry name" value="HTH_LUXR_2"/>
    <property type="match status" value="1"/>
</dbReference>
<dbReference type="Pfam" id="PF00196">
    <property type="entry name" value="GerE"/>
    <property type="match status" value="1"/>
</dbReference>
<evidence type="ECO:0000313" key="6">
    <source>
        <dbReference type="EMBL" id="RIV42876.1"/>
    </source>
</evidence>
<dbReference type="EMBL" id="VNWK01000033">
    <property type="protein sequence ID" value="TXJ92070.1"/>
    <property type="molecule type" value="Genomic_DNA"/>
</dbReference>
<dbReference type="Proteomes" id="UP000321621">
    <property type="component" value="Unassembled WGS sequence"/>
</dbReference>
<evidence type="ECO:0000256" key="2">
    <source>
        <dbReference type="ARBA" id="ARBA00023125"/>
    </source>
</evidence>
<proteinExistence type="predicted"/>
<keyword evidence="4" id="KW-1133">Transmembrane helix</keyword>
<keyword evidence="2 6" id="KW-0238">DNA-binding</keyword>
<comment type="caution">
    <text evidence="6">The sequence shown here is derived from an EMBL/GenBank/DDBJ whole genome shotgun (WGS) entry which is preliminary data.</text>
</comment>
<sequence length="224" mass="25497">MGSLHAGESFSFGTEMASTDSVQDSLSSREWKKFKSFETKLQSSQLSKTDKENQLTGYARDSLNILRVKLVAIKVLEEKNLLNRDIAENTSYYTTLLEKLKESEIPPTEYLFLEEKLAYLNQEALNGSLQLSRWMNIGLVVLVAFLGYMLFQQRKRQDKTILPELSKQETMVRNLILQGKSNKEIANELFISLSTVKSHITSIYGKLNISNRRELLENSTGAST</sequence>
<evidence type="ECO:0000313" key="7">
    <source>
        <dbReference type="EMBL" id="TXJ92070.1"/>
    </source>
</evidence>
<evidence type="ECO:0000313" key="9">
    <source>
        <dbReference type="Proteomes" id="UP000321621"/>
    </source>
</evidence>
<dbReference type="EMBL" id="QXFI01000033">
    <property type="protein sequence ID" value="RIV42876.1"/>
    <property type="molecule type" value="Genomic_DNA"/>
</dbReference>
<feature type="domain" description="HTH luxR-type" evidence="5">
    <location>
        <begin position="158"/>
        <end position="223"/>
    </location>
</feature>
<dbReference type="InterPro" id="IPR000792">
    <property type="entry name" value="Tscrpt_reg_LuxR_C"/>
</dbReference>
<dbReference type="GO" id="GO:0003677">
    <property type="term" value="F:DNA binding"/>
    <property type="evidence" value="ECO:0007669"/>
    <property type="project" value="UniProtKB-KW"/>
</dbReference>
<dbReference type="RefSeq" id="WP_119648371.1">
    <property type="nucleotide sequence ID" value="NZ_QXFI01000033.1"/>
</dbReference>
<keyword evidence="3" id="KW-0804">Transcription</keyword>
<evidence type="ECO:0000256" key="4">
    <source>
        <dbReference type="SAM" id="Phobius"/>
    </source>
</evidence>
<evidence type="ECO:0000259" key="5">
    <source>
        <dbReference type="PROSITE" id="PS50043"/>
    </source>
</evidence>
<dbReference type="InterPro" id="IPR016032">
    <property type="entry name" value="Sig_transdc_resp-reg_C-effctor"/>
</dbReference>
<dbReference type="SUPFAM" id="SSF46894">
    <property type="entry name" value="C-terminal effector domain of the bipartite response regulators"/>
    <property type="match status" value="1"/>
</dbReference>
<keyword evidence="4" id="KW-0472">Membrane</keyword>
<reference evidence="6 8" key="1">
    <citation type="submission" date="2018-08" db="EMBL/GenBank/DDBJ databases">
        <title>Proposal of Muricauda 72 sp.nov. and Muricauda NH166 sp.nov., isolated from seawater.</title>
        <authorList>
            <person name="Cheng H."/>
            <person name="Wu Y.-H."/>
            <person name="Guo L.-L."/>
            <person name="Xu X.-W."/>
        </authorList>
    </citation>
    <scope>NUCLEOTIDE SEQUENCE [LARGE SCALE GENOMIC DNA]</scope>
    <source>
        <strain evidence="6 8">72</strain>
    </source>
</reference>
<keyword evidence="4" id="KW-0812">Transmembrane</keyword>
<dbReference type="PRINTS" id="PR00038">
    <property type="entry name" value="HTHLUXR"/>
</dbReference>
<evidence type="ECO:0000256" key="1">
    <source>
        <dbReference type="ARBA" id="ARBA00023015"/>
    </source>
</evidence>
<dbReference type="CDD" id="cd06170">
    <property type="entry name" value="LuxR_C_like"/>
    <property type="match status" value="1"/>
</dbReference>
<dbReference type="AlphaFoldDB" id="A0A3A1NHF0"/>
<dbReference type="InterPro" id="IPR036388">
    <property type="entry name" value="WH-like_DNA-bd_sf"/>
</dbReference>
<protein>
    <submittedName>
        <fullName evidence="6">DNA-binding response regulator</fullName>
    </submittedName>
    <submittedName>
        <fullName evidence="7">Response regulator transcription factor</fullName>
    </submittedName>
</protein>
<organism evidence="6 8">
    <name type="scientific">Flagellimonas pelagia</name>
    <dbReference type="NCBI Taxonomy" id="2306998"/>
    <lineage>
        <taxon>Bacteria</taxon>
        <taxon>Pseudomonadati</taxon>
        <taxon>Bacteroidota</taxon>
        <taxon>Flavobacteriia</taxon>
        <taxon>Flavobacteriales</taxon>
        <taxon>Flavobacteriaceae</taxon>
        <taxon>Flagellimonas</taxon>
    </lineage>
</organism>
<dbReference type="PROSITE" id="PS00622">
    <property type="entry name" value="HTH_LUXR_1"/>
    <property type="match status" value="1"/>
</dbReference>
<dbReference type="OrthoDB" id="9807565at2"/>
<evidence type="ECO:0000256" key="3">
    <source>
        <dbReference type="ARBA" id="ARBA00023163"/>
    </source>
</evidence>
<feature type="transmembrane region" description="Helical" evidence="4">
    <location>
        <begin position="134"/>
        <end position="151"/>
    </location>
</feature>
<dbReference type="Proteomes" id="UP000266691">
    <property type="component" value="Unassembled WGS sequence"/>
</dbReference>
<dbReference type="SMART" id="SM00421">
    <property type="entry name" value="HTH_LUXR"/>
    <property type="match status" value="1"/>
</dbReference>
<accession>A0A3A1NHF0</accession>